<dbReference type="GO" id="GO:0005737">
    <property type="term" value="C:cytoplasm"/>
    <property type="evidence" value="ECO:0007669"/>
    <property type="project" value="TreeGrafter"/>
</dbReference>
<dbReference type="PROSITE" id="PS50056">
    <property type="entry name" value="TYR_PHOSPHATASE_2"/>
    <property type="match status" value="1"/>
</dbReference>
<dbReference type="InterPro" id="IPR029021">
    <property type="entry name" value="Prot-tyrosine_phosphatase-like"/>
</dbReference>
<dbReference type="STRING" id="282301.A0A267GW79"/>
<evidence type="ECO:0000259" key="7">
    <source>
        <dbReference type="PROSITE" id="PS50001"/>
    </source>
</evidence>
<gene>
    <name evidence="10" type="ORF">BOX15_Mlig014931g1</name>
</gene>
<organism evidence="10 11">
    <name type="scientific">Macrostomum lignano</name>
    <dbReference type="NCBI Taxonomy" id="282301"/>
    <lineage>
        <taxon>Eukaryota</taxon>
        <taxon>Metazoa</taxon>
        <taxon>Spiralia</taxon>
        <taxon>Lophotrochozoa</taxon>
        <taxon>Platyhelminthes</taxon>
        <taxon>Rhabditophora</taxon>
        <taxon>Macrostomorpha</taxon>
        <taxon>Macrostomida</taxon>
        <taxon>Macrostomidae</taxon>
        <taxon>Macrostomum</taxon>
    </lineage>
</organism>
<feature type="non-terminal residue" evidence="10">
    <location>
        <position position="1"/>
    </location>
</feature>
<dbReference type="SMART" id="SM00194">
    <property type="entry name" value="PTPc"/>
    <property type="match status" value="1"/>
</dbReference>
<dbReference type="Gene3D" id="3.30.505.10">
    <property type="entry name" value="SH2 domain"/>
    <property type="match status" value="1"/>
</dbReference>
<dbReference type="GO" id="GO:0001784">
    <property type="term" value="F:phosphotyrosine residue binding"/>
    <property type="evidence" value="ECO:0007669"/>
    <property type="project" value="TreeGrafter"/>
</dbReference>
<evidence type="ECO:0000256" key="4">
    <source>
        <dbReference type="ARBA" id="ARBA00022999"/>
    </source>
</evidence>
<dbReference type="PRINTS" id="PR00700">
    <property type="entry name" value="PRTYPHPHTASE"/>
</dbReference>
<dbReference type="GO" id="GO:0030154">
    <property type="term" value="P:cell differentiation"/>
    <property type="evidence" value="ECO:0007669"/>
    <property type="project" value="TreeGrafter"/>
</dbReference>
<dbReference type="AlphaFoldDB" id="A0A267GW79"/>
<evidence type="ECO:0000256" key="2">
    <source>
        <dbReference type="ARBA" id="ARBA00022801"/>
    </source>
</evidence>
<keyword evidence="4 5" id="KW-0727">SH2 domain</keyword>
<dbReference type="PANTHER" id="PTHR46257:SF3">
    <property type="entry name" value="TYROSINE-PROTEIN PHOSPHATASE CORKSCREW"/>
    <property type="match status" value="1"/>
</dbReference>
<dbReference type="InterPro" id="IPR000980">
    <property type="entry name" value="SH2"/>
</dbReference>
<dbReference type="SUPFAM" id="SSF52799">
    <property type="entry name" value="(Phosphotyrosine protein) phosphatases II"/>
    <property type="match status" value="1"/>
</dbReference>
<dbReference type="GO" id="GO:0000278">
    <property type="term" value="P:mitotic cell cycle"/>
    <property type="evidence" value="ECO:0007669"/>
    <property type="project" value="TreeGrafter"/>
</dbReference>
<dbReference type="EMBL" id="NIVC01000117">
    <property type="protein sequence ID" value="PAA90288.1"/>
    <property type="molecule type" value="Genomic_DNA"/>
</dbReference>
<dbReference type="SUPFAM" id="SSF55550">
    <property type="entry name" value="SH2 domain"/>
    <property type="match status" value="1"/>
</dbReference>
<feature type="domain" description="Tyrosine-protein phosphatase" evidence="8">
    <location>
        <begin position="270"/>
        <end position="550"/>
    </location>
</feature>
<proteinExistence type="predicted"/>
<keyword evidence="11" id="KW-1185">Reference proteome</keyword>
<dbReference type="InterPro" id="IPR000242">
    <property type="entry name" value="PTP_cat"/>
</dbReference>
<dbReference type="CDD" id="cd00173">
    <property type="entry name" value="SH2"/>
    <property type="match status" value="1"/>
</dbReference>
<evidence type="ECO:0000256" key="6">
    <source>
        <dbReference type="SAM" id="MobiDB-lite"/>
    </source>
</evidence>
<dbReference type="InterPro" id="IPR016130">
    <property type="entry name" value="Tyr_Pase_AS"/>
</dbReference>
<dbReference type="Proteomes" id="UP000215902">
    <property type="component" value="Unassembled WGS sequence"/>
</dbReference>
<dbReference type="SMART" id="SM00252">
    <property type="entry name" value="SH2"/>
    <property type="match status" value="1"/>
</dbReference>
<reference evidence="10 11" key="1">
    <citation type="submission" date="2017-06" db="EMBL/GenBank/DDBJ databases">
        <title>A platform for efficient transgenesis in Macrostomum lignano, a flatworm model organism for stem cell research.</title>
        <authorList>
            <person name="Berezikov E."/>
        </authorList>
    </citation>
    <scope>NUCLEOTIDE SEQUENCE [LARGE SCALE GENOMIC DNA]</scope>
    <source>
        <strain evidence="10">DV1</strain>
        <tissue evidence="10">Whole organism</tissue>
    </source>
</reference>
<dbReference type="InterPro" id="IPR000387">
    <property type="entry name" value="Tyr_Pase_dom"/>
</dbReference>
<evidence type="ECO:0000259" key="8">
    <source>
        <dbReference type="PROSITE" id="PS50055"/>
    </source>
</evidence>
<comment type="caution">
    <text evidence="10">The sequence shown here is derived from an EMBL/GenBank/DDBJ whole genome shotgun (WGS) entry which is preliminary data.</text>
</comment>
<feature type="compositionally biased region" description="Basic and acidic residues" evidence="6">
    <location>
        <begin position="284"/>
        <end position="299"/>
    </location>
</feature>
<sequence length="581" mass="66144">ATVLLKPLKVLKMSDKSVDIEKLRLSIIAKPRSCSCQFHASLQNPEQIFLRKSGNFAILPSCPKESDADAEQILAVLWHSHTYYIQVKYSDCCELYIDGNPSRKFASIRDLINFLESGRRVLRLSNGVSVQPRWHCASGQDDLPPHQAWFHPGLSPSKARALVGNHPIGSYLVYRGRKFDAPLVLCVLGEDNQVGIFRISMRRYFNSKQYFISEQFSYPSIGELIKFYTNRSLADPVQRRYKLDTPLSCTAFLAVVARLRVEELLACKGFVEEFEMIRQTTKSPGDEYKSEAKKPENAPKNRYRNVLPFDSTRVTLGECSGYINASWVRLESGRSRKKVSARYIAAQGPLNSTSGDFWQMVWQESCRLIVMVTKEVEDRVRKCHQYWPTKSKGSLEFKSSVTEEPLLVRFVDEIEYRHFAHTLVEVQGRPRSGGEAIRVNLLRFHDWPDHGAPREAGSVLELLKKANNINLTSGTVGDAEPPMVFHCSAGLGRTGCLIAIDFLAHCVNRYGVDEAILDVSQTVKQMRYQREGMVQNVGQYRFIYSALLVHIDSKLRPPLPQEQHEMSRRQSAVSQFCRQLL</sequence>
<dbReference type="PROSITE" id="PS00383">
    <property type="entry name" value="TYR_PHOSPHATASE_1"/>
    <property type="match status" value="1"/>
</dbReference>
<dbReference type="GO" id="GO:0004726">
    <property type="term" value="F:non-membrane spanning protein tyrosine phosphatase activity"/>
    <property type="evidence" value="ECO:0007669"/>
    <property type="project" value="TreeGrafter"/>
</dbReference>
<dbReference type="InterPro" id="IPR036860">
    <property type="entry name" value="SH2_dom_sf"/>
</dbReference>
<dbReference type="CDD" id="cd00047">
    <property type="entry name" value="PTPc"/>
    <property type="match status" value="1"/>
</dbReference>
<dbReference type="EC" id="3.1.3.48" evidence="1"/>
<keyword evidence="2" id="KW-0378">Hydrolase</keyword>
<feature type="domain" description="SH2" evidence="7">
    <location>
        <begin position="149"/>
        <end position="247"/>
    </location>
</feature>
<dbReference type="GO" id="GO:0035556">
    <property type="term" value="P:intracellular signal transduction"/>
    <property type="evidence" value="ECO:0007669"/>
    <property type="project" value="TreeGrafter"/>
</dbReference>
<dbReference type="Gene3D" id="3.90.190.10">
    <property type="entry name" value="Protein tyrosine phosphatase superfamily"/>
    <property type="match status" value="1"/>
</dbReference>
<keyword evidence="3" id="KW-0904">Protein phosphatase</keyword>
<dbReference type="PROSITE" id="PS50055">
    <property type="entry name" value="TYR_PHOSPHATASE_PTP"/>
    <property type="match status" value="1"/>
</dbReference>
<evidence type="ECO:0000256" key="1">
    <source>
        <dbReference type="ARBA" id="ARBA00013064"/>
    </source>
</evidence>
<evidence type="ECO:0000256" key="3">
    <source>
        <dbReference type="ARBA" id="ARBA00022912"/>
    </source>
</evidence>
<evidence type="ECO:0000313" key="11">
    <source>
        <dbReference type="Proteomes" id="UP000215902"/>
    </source>
</evidence>
<dbReference type="InterPro" id="IPR052123">
    <property type="entry name" value="Non-rcpt_Tyr_Phosphatase"/>
</dbReference>
<feature type="domain" description="Tyrosine specific protein phosphatases" evidence="9">
    <location>
        <begin position="460"/>
        <end position="541"/>
    </location>
</feature>
<evidence type="ECO:0000259" key="9">
    <source>
        <dbReference type="PROSITE" id="PS50056"/>
    </source>
</evidence>
<dbReference type="Pfam" id="PF00102">
    <property type="entry name" value="Y_phosphatase"/>
    <property type="match status" value="1"/>
</dbReference>
<dbReference type="OrthoDB" id="6274547at2759"/>
<dbReference type="PROSITE" id="PS50001">
    <property type="entry name" value="SH2"/>
    <property type="match status" value="1"/>
</dbReference>
<dbReference type="InterPro" id="IPR003595">
    <property type="entry name" value="Tyr_Pase_cat"/>
</dbReference>
<evidence type="ECO:0000313" key="10">
    <source>
        <dbReference type="EMBL" id="PAA90288.1"/>
    </source>
</evidence>
<accession>A0A267GW79</accession>
<protein>
    <recommendedName>
        <fullName evidence="1">protein-tyrosine-phosphatase</fullName>
        <ecNumber evidence="1">3.1.3.48</ecNumber>
    </recommendedName>
</protein>
<feature type="region of interest" description="Disordered" evidence="6">
    <location>
        <begin position="282"/>
        <end position="301"/>
    </location>
</feature>
<dbReference type="SMART" id="SM00404">
    <property type="entry name" value="PTPc_motif"/>
    <property type="match status" value="1"/>
</dbReference>
<dbReference type="PANTHER" id="PTHR46257">
    <property type="entry name" value="TYROSINE-PROTEIN PHOSPHATASE CORKSCREW"/>
    <property type="match status" value="1"/>
</dbReference>
<name>A0A267GW79_9PLAT</name>
<evidence type="ECO:0000256" key="5">
    <source>
        <dbReference type="PROSITE-ProRule" id="PRU00191"/>
    </source>
</evidence>